<proteinExistence type="predicted"/>
<evidence type="ECO:0000313" key="2">
    <source>
        <dbReference type="EMBL" id="KAK2957440.1"/>
    </source>
</evidence>
<organism evidence="2 3">
    <name type="scientific">Blattamonas nauphoetae</name>
    <dbReference type="NCBI Taxonomy" id="2049346"/>
    <lineage>
        <taxon>Eukaryota</taxon>
        <taxon>Metamonada</taxon>
        <taxon>Preaxostyla</taxon>
        <taxon>Oxymonadida</taxon>
        <taxon>Blattamonas</taxon>
    </lineage>
</organism>
<dbReference type="EMBL" id="JARBJD010000046">
    <property type="protein sequence ID" value="KAK2957440.1"/>
    <property type="molecule type" value="Genomic_DNA"/>
</dbReference>
<comment type="caution">
    <text evidence="2">The sequence shown here is derived from an EMBL/GenBank/DDBJ whole genome shotgun (WGS) entry which is preliminary data.</text>
</comment>
<gene>
    <name evidence="2" type="ORF">BLNAU_7596</name>
</gene>
<name>A0ABQ9Y121_9EUKA</name>
<dbReference type="Proteomes" id="UP001281761">
    <property type="component" value="Unassembled WGS sequence"/>
</dbReference>
<feature type="region of interest" description="Disordered" evidence="1">
    <location>
        <begin position="1"/>
        <end position="76"/>
    </location>
</feature>
<feature type="compositionally biased region" description="Polar residues" evidence="1">
    <location>
        <begin position="1"/>
        <end position="43"/>
    </location>
</feature>
<accession>A0ABQ9Y121</accession>
<keyword evidence="3" id="KW-1185">Reference proteome</keyword>
<evidence type="ECO:0000313" key="3">
    <source>
        <dbReference type="Proteomes" id="UP001281761"/>
    </source>
</evidence>
<feature type="compositionally biased region" description="Basic and acidic residues" evidence="1">
    <location>
        <begin position="57"/>
        <end position="72"/>
    </location>
</feature>
<protein>
    <submittedName>
        <fullName evidence="2">Uncharacterized protein</fullName>
    </submittedName>
</protein>
<sequence>MTTKNPTGKTGLSSNKVTGTKNPSGSGTNVHSNETKPASNVTSAKVAAKSNVYGSKPVKDSKPEQSKVDTSRKPLPNFYPENISFFYPAPDGRTPPQNIIIESPPNMTSNTFHFDLPPLFKKITHVSIASYTVVGVPLDSSGLPLTTSILVVFPQLKGNSCSLILSSATTPAKSDAVSSSPSTLTDTCINLPITSTSTQFEYFPERILLPEFSQFASLSRVDVKLLDCRGEPITVSQLYLLLKAYGTGPVNKKDRKEGKGDQGNSDLTDSDDDDYQTKDG</sequence>
<feature type="compositionally biased region" description="Basic and acidic residues" evidence="1">
    <location>
        <begin position="251"/>
        <end position="260"/>
    </location>
</feature>
<reference evidence="2 3" key="1">
    <citation type="journal article" date="2022" name="bioRxiv">
        <title>Genomics of Preaxostyla Flagellates Illuminates Evolutionary Transitions and the Path Towards Mitochondrial Loss.</title>
        <authorList>
            <person name="Novak L.V.F."/>
            <person name="Treitli S.C."/>
            <person name="Pyrih J."/>
            <person name="Halakuc P."/>
            <person name="Pipaliya S.V."/>
            <person name="Vacek V."/>
            <person name="Brzon O."/>
            <person name="Soukal P."/>
            <person name="Eme L."/>
            <person name="Dacks J.B."/>
            <person name="Karnkowska A."/>
            <person name="Elias M."/>
            <person name="Hampl V."/>
        </authorList>
    </citation>
    <scope>NUCLEOTIDE SEQUENCE [LARGE SCALE GENOMIC DNA]</scope>
    <source>
        <strain evidence="2">NAU3</strain>
        <tissue evidence="2">Gut</tissue>
    </source>
</reference>
<feature type="region of interest" description="Disordered" evidence="1">
    <location>
        <begin position="249"/>
        <end position="280"/>
    </location>
</feature>
<evidence type="ECO:0000256" key="1">
    <source>
        <dbReference type="SAM" id="MobiDB-lite"/>
    </source>
</evidence>